<protein>
    <recommendedName>
        <fullName evidence="8">Lipopolysaccharide export system protein LptC</fullName>
    </recommendedName>
</protein>
<keyword evidence="2" id="KW-0997">Cell inner membrane</keyword>
<dbReference type="AlphaFoldDB" id="A0A2U9T5T0"/>
<dbReference type="PANTHER" id="PTHR37481:SF1">
    <property type="entry name" value="LIPOPOLYSACCHARIDE EXPORT SYSTEM PROTEIN LPTC"/>
    <property type="match status" value="1"/>
</dbReference>
<keyword evidence="3" id="KW-0812">Transmembrane</keyword>
<name>A0A2U9T5T0_9GAMM</name>
<evidence type="ECO:0000256" key="5">
    <source>
        <dbReference type="ARBA" id="ARBA00023136"/>
    </source>
</evidence>
<evidence type="ECO:0000256" key="4">
    <source>
        <dbReference type="ARBA" id="ARBA00022989"/>
    </source>
</evidence>
<gene>
    <name evidence="6" type="ORF">C9I47_0836</name>
</gene>
<dbReference type="Pfam" id="PF06835">
    <property type="entry name" value="LptC"/>
    <property type="match status" value="1"/>
</dbReference>
<dbReference type="InterPro" id="IPR026265">
    <property type="entry name" value="LptC"/>
</dbReference>
<keyword evidence="1" id="KW-1003">Cell membrane</keyword>
<dbReference type="Proteomes" id="UP000249447">
    <property type="component" value="Chromosome"/>
</dbReference>
<dbReference type="GO" id="GO:0030288">
    <property type="term" value="C:outer membrane-bounded periplasmic space"/>
    <property type="evidence" value="ECO:0007669"/>
    <property type="project" value="TreeGrafter"/>
</dbReference>
<proteinExistence type="predicted"/>
<dbReference type="InterPro" id="IPR052363">
    <property type="entry name" value="LPS_export_LptC"/>
</dbReference>
<evidence type="ECO:0008006" key="8">
    <source>
        <dbReference type="Google" id="ProtNLM"/>
    </source>
</evidence>
<evidence type="ECO:0000256" key="1">
    <source>
        <dbReference type="ARBA" id="ARBA00022475"/>
    </source>
</evidence>
<dbReference type="GO" id="GO:0005886">
    <property type="term" value="C:plasma membrane"/>
    <property type="evidence" value="ECO:0007669"/>
    <property type="project" value="InterPro"/>
</dbReference>
<accession>A0A2U9T5T0</accession>
<dbReference type="GO" id="GO:0015221">
    <property type="term" value="F:lipopolysaccharide transmembrane transporter activity"/>
    <property type="evidence" value="ECO:0007669"/>
    <property type="project" value="InterPro"/>
</dbReference>
<evidence type="ECO:0000256" key="2">
    <source>
        <dbReference type="ARBA" id="ARBA00022519"/>
    </source>
</evidence>
<keyword evidence="5" id="KW-0472">Membrane</keyword>
<evidence type="ECO:0000313" key="6">
    <source>
        <dbReference type="EMBL" id="AWV06557.1"/>
    </source>
</evidence>
<dbReference type="InterPro" id="IPR010664">
    <property type="entry name" value="LipoPS_assembly_LptC-rel"/>
</dbReference>
<sequence length="188" mass="20664">MSWRSLVTVVLFAGVLASGWVLWHQRGGDTAPATAAELPDYILNDFELIALDAQGQESFTLRAPRLARDPGTKTLDIETPLFLIPPAADSQGGAWEVRSKTAWVSESGDEIRLRGQVQADGADSGGSPVTMRTEQMDVFPEAKRAVSPVKVTLTQPGLIMNGRQLEADLERNRITLKDTRSRYENTER</sequence>
<dbReference type="NCBIfam" id="TIGR04409">
    <property type="entry name" value="LptC_YrbK"/>
    <property type="match status" value="1"/>
</dbReference>
<organism evidence="6 7">
    <name type="scientific">Marilutibacter maris</name>
    <dbReference type="NCBI Taxonomy" id="1605891"/>
    <lineage>
        <taxon>Bacteria</taxon>
        <taxon>Pseudomonadati</taxon>
        <taxon>Pseudomonadota</taxon>
        <taxon>Gammaproteobacteria</taxon>
        <taxon>Lysobacterales</taxon>
        <taxon>Lysobacteraceae</taxon>
        <taxon>Marilutibacter</taxon>
    </lineage>
</organism>
<dbReference type="RefSeq" id="WP_111265719.1">
    <property type="nucleotide sequence ID" value="NZ_CP029843.1"/>
</dbReference>
<evidence type="ECO:0000256" key="3">
    <source>
        <dbReference type="ARBA" id="ARBA00022692"/>
    </source>
</evidence>
<keyword evidence="7" id="KW-1185">Reference proteome</keyword>
<dbReference type="GO" id="GO:0017089">
    <property type="term" value="F:glycolipid transfer activity"/>
    <property type="evidence" value="ECO:0007669"/>
    <property type="project" value="TreeGrafter"/>
</dbReference>
<keyword evidence="4" id="KW-1133">Transmembrane helix</keyword>
<evidence type="ECO:0000313" key="7">
    <source>
        <dbReference type="Proteomes" id="UP000249447"/>
    </source>
</evidence>
<dbReference type="KEGG" id="lmb:C9I47_0836"/>
<dbReference type="OrthoDB" id="5973594at2"/>
<reference evidence="6 7" key="1">
    <citation type="submission" date="2018-05" db="EMBL/GenBank/DDBJ databases">
        <title>The complete genome of Lysobacter maris HZ9B, a marine bacterium antagonistic against terrestrial plant pathogens.</title>
        <authorList>
            <person name="Zhang X.-Q."/>
        </authorList>
    </citation>
    <scope>NUCLEOTIDE SEQUENCE [LARGE SCALE GENOMIC DNA]</scope>
    <source>
        <strain evidence="6 7">HZ9B</strain>
    </source>
</reference>
<dbReference type="Gene3D" id="2.60.450.10">
    <property type="entry name" value="Lipopolysaccharide (LPS) transport protein A like domain"/>
    <property type="match status" value="1"/>
</dbReference>
<dbReference type="EMBL" id="CP029843">
    <property type="protein sequence ID" value="AWV06557.1"/>
    <property type="molecule type" value="Genomic_DNA"/>
</dbReference>
<dbReference type="PANTHER" id="PTHR37481">
    <property type="entry name" value="LIPOPOLYSACCHARIDE EXPORT SYSTEM PROTEIN LPTC"/>
    <property type="match status" value="1"/>
</dbReference>